<reference evidence="1 2" key="1">
    <citation type="journal article" date="2020" name="Microorganisms">
        <title>Osmotic Adaptation and Compatible Solute Biosynthesis of Phototrophic Bacteria as Revealed from Genome Analyses.</title>
        <authorList>
            <person name="Imhoff J.F."/>
            <person name="Rahn T."/>
            <person name="Kunzel S."/>
            <person name="Keller A."/>
            <person name="Neulinger S.C."/>
        </authorList>
    </citation>
    <scope>NUCLEOTIDE SEQUENCE [LARGE SCALE GENOMIC DNA]</scope>
    <source>
        <strain evidence="1 2">DSM 21303</strain>
    </source>
</reference>
<proteinExistence type="predicted"/>
<dbReference type="GO" id="GO:0003887">
    <property type="term" value="F:DNA-directed DNA polymerase activity"/>
    <property type="evidence" value="ECO:0007669"/>
    <property type="project" value="InterPro"/>
</dbReference>
<dbReference type="PANTHER" id="PTHR38767:SF1">
    <property type="entry name" value="DNA POLYMERASE III SUBUNIT CHI"/>
    <property type="match status" value="1"/>
</dbReference>
<dbReference type="Gene3D" id="3.40.50.10110">
    <property type="entry name" value="DNA polymerase III subunit chi"/>
    <property type="match status" value="1"/>
</dbReference>
<dbReference type="GO" id="GO:0003677">
    <property type="term" value="F:DNA binding"/>
    <property type="evidence" value="ECO:0007669"/>
    <property type="project" value="InterPro"/>
</dbReference>
<dbReference type="Pfam" id="PF04364">
    <property type="entry name" value="DNA_pol3_chi"/>
    <property type="match status" value="1"/>
</dbReference>
<dbReference type="PANTHER" id="PTHR38767">
    <property type="entry name" value="DNA POLYMERASE III SUBUNIT CHI"/>
    <property type="match status" value="1"/>
</dbReference>
<dbReference type="GO" id="GO:0032298">
    <property type="term" value="P:positive regulation of DNA-templated DNA replication initiation"/>
    <property type="evidence" value="ECO:0007669"/>
    <property type="project" value="TreeGrafter"/>
</dbReference>
<sequence>MTRIDFYSLEPHGTGDRFVLTCRLVERIRATGSRILIHCPDSTQAEHLDRLLWTFREDSFIPHGRIGQTDHALTPVLISGDGTPLDEDEVLINLAPEVPTFFSRFARLCEPIDRDATQQEAGRARYRYYRDRGYPLHHHRLSL</sequence>
<evidence type="ECO:0000313" key="2">
    <source>
        <dbReference type="Proteomes" id="UP001138802"/>
    </source>
</evidence>
<dbReference type="RefSeq" id="WP_200387729.1">
    <property type="nucleotide sequence ID" value="NZ_NRSD01000008.1"/>
</dbReference>
<gene>
    <name evidence="1" type="ORF">CKO25_09720</name>
</gene>
<dbReference type="EMBL" id="NRSD01000008">
    <property type="protein sequence ID" value="MBK1644923.1"/>
    <property type="molecule type" value="Genomic_DNA"/>
</dbReference>
<protein>
    <submittedName>
        <fullName evidence="1">DNA polymerase III subunit chi</fullName>
    </submittedName>
</protein>
<comment type="caution">
    <text evidence="1">The sequence shown here is derived from an EMBL/GenBank/DDBJ whole genome shotgun (WGS) entry which is preliminary data.</text>
</comment>
<dbReference type="SUPFAM" id="SSF102400">
    <property type="entry name" value="DNA polymerase III chi subunit"/>
    <property type="match status" value="1"/>
</dbReference>
<name>A0A9X0WI02_9GAMM</name>
<dbReference type="InterPro" id="IPR007459">
    <property type="entry name" value="DNA_pol3_chi"/>
</dbReference>
<accession>A0A9X0WI02</accession>
<dbReference type="GO" id="GO:0006260">
    <property type="term" value="P:DNA replication"/>
    <property type="evidence" value="ECO:0007669"/>
    <property type="project" value="InterPro"/>
</dbReference>
<dbReference type="AlphaFoldDB" id="A0A9X0WI02"/>
<dbReference type="InterPro" id="IPR036768">
    <property type="entry name" value="PolIII_chi_sf"/>
</dbReference>
<dbReference type="Proteomes" id="UP001138802">
    <property type="component" value="Unassembled WGS sequence"/>
</dbReference>
<keyword evidence="2" id="KW-1185">Reference proteome</keyword>
<organism evidence="1 2">
    <name type="scientific">Thiocapsa imhoffii</name>
    <dbReference type="NCBI Taxonomy" id="382777"/>
    <lineage>
        <taxon>Bacteria</taxon>
        <taxon>Pseudomonadati</taxon>
        <taxon>Pseudomonadota</taxon>
        <taxon>Gammaproteobacteria</taxon>
        <taxon>Chromatiales</taxon>
        <taxon>Chromatiaceae</taxon>
        <taxon>Thiocapsa</taxon>
    </lineage>
</organism>
<evidence type="ECO:0000313" key="1">
    <source>
        <dbReference type="EMBL" id="MBK1644923.1"/>
    </source>
</evidence>